<organism evidence="4 5">
    <name type="scientific">Pseudoalteromonas rubra</name>
    <dbReference type="NCBI Taxonomy" id="43658"/>
    <lineage>
        <taxon>Bacteria</taxon>
        <taxon>Pseudomonadati</taxon>
        <taxon>Pseudomonadota</taxon>
        <taxon>Gammaproteobacteria</taxon>
        <taxon>Alteromonadales</taxon>
        <taxon>Pseudoalteromonadaceae</taxon>
        <taxon>Pseudoalteromonas</taxon>
    </lineage>
</organism>
<name>A0A0F4QE13_9GAMM</name>
<dbReference type="AlphaFoldDB" id="A0A0F4QE13"/>
<evidence type="ECO:0000256" key="2">
    <source>
        <dbReference type="SAM" id="SignalP"/>
    </source>
</evidence>
<dbReference type="RefSeq" id="WP_046006908.1">
    <property type="nucleotide sequence ID" value="NZ_JXYA01000058.1"/>
</dbReference>
<dbReference type="OrthoDB" id="9784220at2"/>
<feature type="chain" id="PRO_5002475441" evidence="2">
    <location>
        <begin position="23"/>
        <end position="280"/>
    </location>
</feature>
<dbReference type="InterPro" id="IPR011330">
    <property type="entry name" value="Glyco_hydro/deAcase_b/a-brl"/>
</dbReference>
<gene>
    <name evidence="4" type="ORF">TW77_20945</name>
</gene>
<dbReference type="PROSITE" id="PS51677">
    <property type="entry name" value="NODB"/>
    <property type="match status" value="1"/>
</dbReference>
<feature type="signal peptide" evidence="2">
    <location>
        <begin position="1"/>
        <end position="22"/>
    </location>
</feature>
<feature type="domain" description="NodB homology" evidence="3">
    <location>
        <begin position="44"/>
        <end position="280"/>
    </location>
</feature>
<dbReference type="SUPFAM" id="SSF88713">
    <property type="entry name" value="Glycoside hydrolase/deacetylase"/>
    <property type="match status" value="1"/>
</dbReference>
<dbReference type="InterPro" id="IPR051398">
    <property type="entry name" value="Polysacch_Deacetylase"/>
</dbReference>
<reference evidence="4 5" key="1">
    <citation type="journal article" date="2015" name="BMC Genomics">
        <title>Genome mining reveals unlocked bioactive potential of marine Gram-negative bacteria.</title>
        <authorList>
            <person name="Machado H."/>
            <person name="Sonnenschein E.C."/>
            <person name="Melchiorsen J."/>
            <person name="Gram L."/>
        </authorList>
    </citation>
    <scope>NUCLEOTIDE SEQUENCE [LARGE SCALE GENOMIC DNA]</scope>
    <source>
        <strain evidence="4 5">S2471</strain>
    </source>
</reference>
<dbReference type="Gene3D" id="3.20.20.370">
    <property type="entry name" value="Glycoside hydrolase/deacetylase"/>
    <property type="match status" value="1"/>
</dbReference>
<keyword evidence="1 2" id="KW-0732">Signal</keyword>
<evidence type="ECO:0000313" key="5">
    <source>
        <dbReference type="Proteomes" id="UP000033452"/>
    </source>
</evidence>
<protein>
    <submittedName>
        <fullName evidence="4">Polysaccharide deacetylase</fullName>
    </submittedName>
</protein>
<sequence>MTKIFTLLTLLSCTLALPLVHADTHSNPDKQPGDIFHYPHGARNAVSLTFDDARVSQLDVAVPILNKHGVRGTFYVMPDPVRERLNDWRKVVAAGHELGNHTQSHLCTGNFAWLRAQGKGLEQVDLDWLEQDILKTSRFLKTQLGVTAQSFAYPCGNTFVGRGVQVKSYVPLIAKHFSSGRTWLDETANNPTYLDFAQLTGIRMDGMRFEELKTMIEALREDNKWIILAGHDVGENGLYSVDAEVLSQLIHYLKEPKNGFWLETVDKVSHYIKMHRKQPE</sequence>
<comment type="caution">
    <text evidence="4">The sequence shown here is derived from an EMBL/GenBank/DDBJ whole genome shotgun (WGS) entry which is preliminary data.</text>
</comment>
<dbReference type="InterPro" id="IPR002509">
    <property type="entry name" value="NODB_dom"/>
</dbReference>
<dbReference type="PATRIC" id="fig|43658.5.peg.4413"/>
<dbReference type="Proteomes" id="UP000033452">
    <property type="component" value="Unassembled WGS sequence"/>
</dbReference>
<dbReference type="GO" id="GO:0005975">
    <property type="term" value="P:carbohydrate metabolic process"/>
    <property type="evidence" value="ECO:0007669"/>
    <property type="project" value="InterPro"/>
</dbReference>
<evidence type="ECO:0000313" key="4">
    <source>
        <dbReference type="EMBL" id="KJZ05953.1"/>
    </source>
</evidence>
<keyword evidence="5" id="KW-1185">Reference proteome</keyword>
<evidence type="ECO:0000256" key="1">
    <source>
        <dbReference type="ARBA" id="ARBA00022729"/>
    </source>
</evidence>
<dbReference type="PANTHER" id="PTHR34216:SF11">
    <property type="entry name" value="CHITOOLIGOSACCHARIDE DEACETYLASE"/>
    <property type="match status" value="1"/>
</dbReference>
<dbReference type="PANTHER" id="PTHR34216">
    <property type="match status" value="1"/>
</dbReference>
<proteinExistence type="predicted"/>
<dbReference type="CDD" id="cd10967">
    <property type="entry name" value="CE4_GLA_like_6s"/>
    <property type="match status" value="1"/>
</dbReference>
<accession>A0A0F4QE13</accession>
<dbReference type="EMBL" id="JXYA01000058">
    <property type="protein sequence ID" value="KJZ05953.1"/>
    <property type="molecule type" value="Genomic_DNA"/>
</dbReference>
<evidence type="ECO:0000259" key="3">
    <source>
        <dbReference type="PROSITE" id="PS51677"/>
    </source>
</evidence>
<dbReference type="GO" id="GO:0016810">
    <property type="term" value="F:hydrolase activity, acting on carbon-nitrogen (but not peptide) bonds"/>
    <property type="evidence" value="ECO:0007669"/>
    <property type="project" value="InterPro"/>
</dbReference>
<dbReference type="Pfam" id="PF01522">
    <property type="entry name" value="Polysacc_deac_1"/>
    <property type="match status" value="1"/>
</dbReference>